<reference evidence="4" key="1">
    <citation type="submission" date="2020-09" db="EMBL/GenBank/DDBJ databases">
        <title>Bosea spartocytisi sp. nov. a root nodule endophyte of Spartocytisus supranubius in the high mountain ecosystem fo the Teide National Park (Canary Islands, Spain).</title>
        <authorList>
            <person name="Pulido-Suarez L."/>
            <person name="Peix A."/>
            <person name="Igual J.M."/>
            <person name="Socas-Perez N."/>
            <person name="Velazquez E."/>
            <person name="Flores-Felix J.D."/>
            <person name="Leon-Barrios M."/>
        </authorList>
    </citation>
    <scope>NUCLEOTIDE SEQUENCE</scope>
    <source>
        <strain evidence="4">SSUT16</strain>
    </source>
</reference>
<comment type="similarity">
    <text evidence="1 3">Belongs to the enoyl-CoA hydratase/isomerase family.</text>
</comment>
<dbReference type="CDD" id="cd06558">
    <property type="entry name" value="crotonase-like"/>
    <property type="match status" value="1"/>
</dbReference>
<dbReference type="Gene3D" id="3.90.226.10">
    <property type="entry name" value="2-enoyl-CoA Hydratase, Chain A, domain 1"/>
    <property type="match status" value="1"/>
</dbReference>
<dbReference type="InterPro" id="IPR001753">
    <property type="entry name" value="Enoyl-CoA_hydra/iso"/>
</dbReference>
<organism evidence="4 5">
    <name type="scientific">Bosea spartocytisi</name>
    <dbReference type="NCBI Taxonomy" id="2773451"/>
    <lineage>
        <taxon>Bacteria</taxon>
        <taxon>Pseudomonadati</taxon>
        <taxon>Pseudomonadota</taxon>
        <taxon>Alphaproteobacteria</taxon>
        <taxon>Hyphomicrobiales</taxon>
        <taxon>Boseaceae</taxon>
        <taxon>Bosea</taxon>
    </lineage>
</organism>
<dbReference type="Proteomes" id="UP000619295">
    <property type="component" value="Unassembled WGS sequence"/>
</dbReference>
<keyword evidence="5" id="KW-1185">Reference proteome</keyword>
<dbReference type="PROSITE" id="PS00166">
    <property type="entry name" value="ENOYL_COA_HYDRATASE"/>
    <property type="match status" value="1"/>
</dbReference>
<sequence>MSDIELERHGAVAIVAINRPAKRNALSGEAWRELGGAFTQLHADDALRAIILTGRGGAFCAGDEIGAFAAVRDDPPARQVYWDGIMACYAAVSAARVPVIAAVSGPCVGGGCTLALRADFRIADATARFGVPPAKLGLVYPADSTQLLAATAGLSMARHMLYTGALIGAEAALSCGLVSDVVEDDVVEAALRFAAPMLANAPLSIRAAKLACDAIQLGRLADVAANVAALSDAADRSEDYREGTRAFAEKRKPVFTGR</sequence>
<dbReference type="PANTHER" id="PTHR11941">
    <property type="entry name" value="ENOYL-COA HYDRATASE-RELATED"/>
    <property type="match status" value="1"/>
</dbReference>
<dbReference type="GO" id="GO:0016829">
    <property type="term" value="F:lyase activity"/>
    <property type="evidence" value="ECO:0007669"/>
    <property type="project" value="UniProtKB-KW"/>
</dbReference>
<dbReference type="InterPro" id="IPR018376">
    <property type="entry name" value="Enoyl-CoA_hyd/isom_CS"/>
</dbReference>
<evidence type="ECO:0000313" key="4">
    <source>
        <dbReference type="EMBL" id="MBD3848500.1"/>
    </source>
</evidence>
<dbReference type="AlphaFoldDB" id="A0A927I0B8"/>
<evidence type="ECO:0000256" key="1">
    <source>
        <dbReference type="ARBA" id="ARBA00005254"/>
    </source>
</evidence>
<dbReference type="SUPFAM" id="SSF52096">
    <property type="entry name" value="ClpP/crotonase"/>
    <property type="match status" value="1"/>
</dbReference>
<protein>
    <submittedName>
        <fullName evidence="4">Enoyl-CoA hydratase/isomerase family protein</fullName>
    </submittedName>
</protein>
<name>A0A927I0B8_9HYPH</name>
<dbReference type="Pfam" id="PF00378">
    <property type="entry name" value="ECH_1"/>
    <property type="match status" value="1"/>
</dbReference>
<dbReference type="RefSeq" id="WP_038367273.1">
    <property type="nucleotide sequence ID" value="NZ_JACXWY010000019.1"/>
</dbReference>
<dbReference type="GO" id="GO:0006635">
    <property type="term" value="P:fatty acid beta-oxidation"/>
    <property type="evidence" value="ECO:0007669"/>
    <property type="project" value="TreeGrafter"/>
</dbReference>
<accession>A0A927I0B8</accession>
<evidence type="ECO:0000313" key="5">
    <source>
        <dbReference type="Proteomes" id="UP000619295"/>
    </source>
</evidence>
<evidence type="ECO:0000256" key="3">
    <source>
        <dbReference type="RuleBase" id="RU003707"/>
    </source>
</evidence>
<gene>
    <name evidence="4" type="ORF">IED13_22615</name>
</gene>
<keyword evidence="2" id="KW-0456">Lyase</keyword>
<dbReference type="InterPro" id="IPR014748">
    <property type="entry name" value="Enoyl-CoA_hydra_C"/>
</dbReference>
<dbReference type="EMBL" id="JACXWY010000019">
    <property type="protein sequence ID" value="MBD3848500.1"/>
    <property type="molecule type" value="Genomic_DNA"/>
</dbReference>
<dbReference type="PANTHER" id="PTHR11941:SF127">
    <property type="entry name" value="ENOYL-COA HYDRATASE ECHA18 (ENOYL HYDRASE) (UNSATURATED ACYL-COA HYDRATASE) (CROTONASE)-RELATED"/>
    <property type="match status" value="1"/>
</dbReference>
<evidence type="ECO:0000256" key="2">
    <source>
        <dbReference type="ARBA" id="ARBA00023239"/>
    </source>
</evidence>
<dbReference type="Gene3D" id="1.10.12.10">
    <property type="entry name" value="Lyase 2-enoyl-coa Hydratase, Chain A, domain 2"/>
    <property type="match status" value="1"/>
</dbReference>
<dbReference type="InterPro" id="IPR029045">
    <property type="entry name" value="ClpP/crotonase-like_dom_sf"/>
</dbReference>
<proteinExistence type="inferred from homology"/>
<comment type="caution">
    <text evidence="4">The sequence shown here is derived from an EMBL/GenBank/DDBJ whole genome shotgun (WGS) entry which is preliminary data.</text>
</comment>